<comment type="caution">
    <text evidence="1">The sequence shown here is derived from an EMBL/GenBank/DDBJ whole genome shotgun (WGS) entry which is preliminary data.</text>
</comment>
<keyword evidence="2" id="KW-1185">Reference proteome</keyword>
<name>A0ABV7JIS6_9SPHI</name>
<dbReference type="EMBL" id="JBHRTA010000030">
    <property type="protein sequence ID" value="MFC3197960.1"/>
    <property type="molecule type" value="Genomic_DNA"/>
</dbReference>
<dbReference type="InterPro" id="IPR018550">
    <property type="entry name" value="Lipid-A_deacylase-rel"/>
</dbReference>
<dbReference type="Gene3D" id="2.40.160.20">
    <property type="match status" value="1"/>
</dbReference>
<proteinExistence type="predicted"/>
<reference evidence="2" key="1">
    <citation type="journal article" date="2019" name="Int. J. Syst. Evol. Microbiol.">
        <title>The Global Catalogue of Microorganisms (GCM) 10K type strain sequencing project: providing services to taxonomists for standard genome sequencing and annotation.</title>
        <authorList>
            <consortium name="The Broad Institute Genomics Platform"/>
            <consortium name="The Broad Institute Genome Sequencing Center for Infectious Disease"/>
            <person name="Wu L."/>
            <person name="Ma J."/>
        </authorList>
    </citation>
    <scope>NUCLEOTIDE SEQUENCE [LARGE SCALE GENOMIC DNA]</scope>
    <source>
        <strain evidence="2">KCTC 52416</strain>
    </source>
</reference>
<sequence length="380" mass="42576">MGCLLLTPHHLLSQVIPRGQHSRYLPRDSSKIALSRILVQLEIENGGMLYKNGAIKEELGEIYYNGVNLKIGWQTERGGDINHQLFNYPVYGIGLYSSTFRKAAIGTPNAIYGFVAIPIKPGRFSRWDFNYRISLGLASNFEPYDEDNNPFNELLGTHRNVFIDLGLQANYSLSDRLQMGAGFAFHHFSNGAIRKPNSGINLVPLTVALTYLPKPRRFDFSEAPVPPLEKAHHVDMHYAAGIKQYEPGGRRYFKSTLGLYWNRPLSYKWRLGLGADIFYSQSGSDTEKAGGKASTPGALFSGGPALNIDHLLTSRLYLNGNVGWYLHRNVFNGETDPIFLRMGVRYRVMGNSYTGISIKAHKAVADFVEWTVGYTLTSNK</sequence>
<evidence type="ECO:0000313" key="1">
    <source>
        <dbReference type="EMBL" id="MFC3197960.1"/>
    </source>
</evidence>
<dbReference type="GO" id="GO:0016787">
    <property type="term" value="F:hydrolase activity"/>
    <property type="evidence" value="ECO:0007669"/>
    <property type="project" value="UniProtKB-KW"/>
</dbReference>
<evidence type="ECO:0000313" key="2">
    <source>
        <dbReference type="Proteomes" id="UP001595526"/>
    </source>
</evidence>
<gene>
    <name evidence="1" type="ORF">ACFOET_10075</name>
</gene>
<dbReference type="Pfam" id="PF09411">
    <property type="entry name" value="PagL"/>
    <property type="match status" value="1"/>
</dbReference>
<organism evidence="1 2">
    <name type="scientific">Parapedobacter deserti</name>
    <dbReference type="NCBI Taxonomy" id="1912957"/>
    <lineage>
        <taxon>Bacteria</taxon>
        <taxon>Pseudomonadati</taxon>
        <taxon>Bacteroidota</taxon>
        <taxon>Sphingobacteriia</taxon>
        <taxon>Sphingobacteriales</taxon>
        <taxon>Sphingobacteriaceae</taxon>
        <taxon>Parapedobacter</taxon>
    </lineage>
</organism>
<keyword evidence="1" id="KW-0378">Hydrolase</keyword>
<dbReference type="Proteomes" id="UP001595526">
    <property type="component" value="Unassembled WGS sequence"/>
</dbReference>
<accession>A0ABV7JIS6</accession>
<dbReference type="RefSeq" id="WP_379022150.1">
    <property type="nucleotide sequence ID" value="NZ_JBHRTA010000030.1"/>
</dbReference>
<protein>
    <submittedName>
        <fullName evidence="1">Acyloxyacyl hydrolase</fullName>
    </submittedName>
</protein>